<feature type="region of interest" description="Disordered" evidence="1">
    <location>
        <begin position="1"/>
        <end position="20"/>
    </location>
</feature>
<evidence type="ECO:0000256" key="1">
    <source>
        <dbReference type="SAM" id="MobiDB-lite"/>
    </source>
</evidence>
<organism evidence="3 4">
    <name type="scientific">Pseudonocardia oceani</name>
    <dbReference type="NCBI Taxonomy" id="2792013"/>
    <lineage>
        <taxon>Bacteria</taxon>
        <taxon>Bacillati</taxon>
        <taxon>Actinomycetota</taxon>
        <taxon>Actinomycetes</taxon>
        <taxon>Pseudonocardiales</taxon>
        <taxon>Pseudonocardiaceae</taxon>
        <taxon>Pseudonocardia</taxon>
    </lineage>
</organism>
<protein>
    <submittedName>
        <fullName evidence="3">MEDS domain-containing protein</fullName>
    </submittedName>
</protein>
<evidence type="ECO:0000313" key="4">
    <source>
        <dbReference type="Proteomes" id="UP000694300"/>
    </source>
</evidence>
<proteinExistence type="predicted"/>
<dbReference type="InterPro" id="IPR002645">
    <property type="entry name" value="STAS_dom"/>
</dbReference>
<accession>A0ABS6U1S2</accession>
<comment type="caution">
    <text evidence="3">The sequence shown here is derived from an EMBL/GenBank/DDBJ whole genome shotgun (WGS) entry which is preliminary data.</text>
</comment>
<reference evidence="3 4" key="1">
    <citation type="submission" date="2020-11" db="EMBL/GenBank/DDBJ databases">
        <title>Pseudonocardia abyssalis sp. nov. and Pseudonocardia oceani sp. nov., description and phylogenomic analysis of two novel actinomycetes isolated from the deep Southern Ocean.</title>
        <authorList>
            <person name="Parra J."/>
        </authorList>
    </citation>
    <scope>NUCLEOTIDE SEQUENCE [LARGE SCALE GENOMIC DNA]</scope>
    <source>
        <strain evidence="4">KRD185</strain>
    </source>
</reference>
<dbReference type="CDD" id="cd07043">
    <property type="entry name" value="STAS_anti-anti-sigma_factors"/>
    <property type="match status" value="1"/>
</dbReference>
<evidence type="ECO:0000313" key="3">
    <source>
        <dbReference type="EMBL" id="MBW0126192.1"/>
    </source>
</evidence>
<name>A0ABS6U1S2_9PSEU</name>
<feature type="domain" description="STAS" evidence="2">
    <location>
        <begin position="176"/>
        <end position="252"/>
    </location>
</feature>
<dbReference type="Proteomes" id="UP000694300">
    <property type="component" value="Unassembled WGS sequence"/>
</dbReference>
<evidence type="ECO:0000259" key="2">
    <source>
        <dbReference type="PROSITE" id="PS50801"/>
    </source>
</evidence>
<gene>
    <name evidence="3" type="ORF">I4I82_00575</name>
</gene>
<dbReference type="Pfam" id="PF14417">
    <property type="entry name" value="MEDS"/>
    <property type="match status" value="1"/>
</dbReference>
<dbReference type="PROSITE" id="PS50801">
    <property type="entry name" value="STAS"/>
    <property type="match status" value="1"/>
</dbReference>
<dbReference type="InterPro" id="IPR025847">
    <property type="entry name" value="MEDS_domain"/>
</dbReference>
<dbReference type="RefSeq" id="WP_218591671.1">
    <property type="nucleotide sequence ID" value="NZ_JADQDE010000103.1"/>
</dbReference>
<keyword evidence="4" id="KW-1185">Reference proteome</keyword>
<sequence>MTARPSTAGTGHRLDLAPTGSEDPALARWARYGVDNAESMIYVGGEEVPDVDALVARLAANGVDAEADAADGRVTVVDPDRFYGGGYDELVESASEGRRLAVRTFGDPAAARKVLTEEEFAAFEGVLARSWHEHGVTAVCRYDDVTGPGELAEAFARHGSGWGKGLLHVHRPRPGLLVLDGEADMSNAHVLDAAVTEALGDGEPLLVVDCTLLRFAAVSAWRTVVQAQERAGLPVRLVGASDLDRRLLGLLGPHPAFEVADG</sequence>
<dbReference type="EMBL" id="JADQDF010000001">
    <property type="protein sequence ID" value="MBW0126192.1"/>
    <property type="molecule type" value="Genomic_DNA"/>
</dbReference>